<dbReference type="PANTHER" id="PTHR30031">
    <property type="entry name" value="PHOSPHOENOLPYRUVATE CARBOXYKINASE ATP"/>
    <property type="match status" value="1"/>
</dbReference>
<dbReference type="EMBL" id="HBED01004161">
    <property type="protein sequence ID" value="CAD8294537.1"/>
    <property type="molecule type" value="Transcribed_RNA"/>
</dbReference>
<dbReference type="GO" id="GO:0004612">
    <property type="term" value="F:phosphoenolpyruvate carboxykinase (ATP) activity"/>
    <property type="evidence" value="ECO:0007669"/>
    <property type="project" value="InterPro"/>
</dbReference>
<proteinExistence type="predicted"/>
<accession>A0A7R9YYU4</accession>
<dbReference type="Gene3D" id="3.90.228.20">
    <property type="match status" value="1"/>
</dbReference>
<evidence type="ECO:0000313" key="1">
    <source>
        <dbReference type="EMBL" id="CAD8294537.1"/>
    </source>
</evidence>
<dbReference type="AlphaFoldDB" id="A0A7R9YYU4"/>
<protein>
    <recommendedName>
        <fullName evidence="2">Phosphoenolpyruvate carboxykinase (ATP)</fullName>
    </recommendedName>
</protein>
<dbReference type="Pfam" id="PF01293">
    <property type="entry name" value="PEPCK_ATP"/>
    <property type="match status" value="1"/>
</dbReference>
<dbReference type="GO" id="GO:0005524">
    <property type="term" value="F:ATP binding"/>
    <property type="evidence" value="ECO:0007669"/>
    <property type="project" value="InterPro"/>
</dbReference>
<dbReference type="GO" id="GO:0006094">
    <property type="term" value="P:gluconeogenesis"/>
    <property type="evidence" value="ECO:0007669"/>
    <property type="project" value="InterPro"/>
</dbReference>
<organism evidence="1">
    <name type="scientific">Pseudictyota dubia</name>
    <dbReference type="NCBI Taxonomy" id="2749911"/>
    <lineage>
        <taxon>Eukaryota</taxon>
        <taxon>Sar</taxon>
        <taxon>Stramenopiles</taxon>
        <taxon>Ochrophyta</taxon>
        <taxon>Bacillariophyta</taxon>
        <taxon>Mediophyceae</taxon>
        <taxon>Biddulphiophycidae</taxon>
        <taxon>Eupodiscales</taxon>
        <taxon>Odontellaceae</taxon>
        <taxon>Pseudictyota</taxon>
    </lineage>
</organism>
<name>A0A7R9YYU4_9STRA</name>
<sequence length="119" mass="12988">MQEKINKHESQAWLVNTGWSGGQYGVGERMSIKTTRACIDSILEGSAAEASTVADPIFGFDVPTSLPGVDSHVLDPKHAWENPEEYDATAKKLAGMFIKNFEKYAGKGSTDYTQHGPQI</sequence>
<evidence type="ECO:0008006" key="2">
    <source>
        <dbReference type="Google" id="ProtNLM"/>
    </source>
</evidence>
<dbReference type="SUPFAM" id="SSF53795">
    <property type="entry name" value="PEP carboxykinase-like"/>
    <property type="match status" value="1"/>
</dbReference>
<dbReference type="InterPro" id="IPR013035">
    <property type="entry name" value="PEP_carboxykinase_C"/>
</dbReference>
<dbReference type="InterPro" id="IPR001272">
    <property type="entry name" value="PEP_carboxykinase_ATP"/>
</dbReference>
<reference evidence="1" key="1">
    <citation type="submission" date="2021-01" db="EMBL/GenBank/DDBJ databases">
        <authorList>
            <person name="Corre E."/>
            <person name="Pelletier E."/>
            <person name="Niang G."/>
            <person name="Scheremetjew M."/>
            <person name="Finn R."/>
            <person name="Kale V."/>
            <person name="Holt S."/>
            <person name="Cochrane G."/>
            <person name="Meng A."/>
            <person name="Brown T."/>
            <person name="Cohen L."/>
        </authorList>
    </citation>
    <scope>NUCLEOTIDE SEQUENCE</scope>
    <source>
        <strain evidence="1">CCMP147</strain>
    </source>
</reference>
<dbReference type="GO" id="GO:0005829">
    <property type="term" value="C:cytosol"/>
    <property type="evidence" value="ECO:0007669"/>
    <property type="project" value="TreeGrafter"/>
</dbReference>
<dbReference type="PANTHER" id="PTHR30031:SF0">
    <property type="entry name" value="PHOSPHOENOLPYRUVATE CARBOXYKINASE (ATP)"/>
    <property type="match status" value="1"/>
</dbReference>
<gene>
    <name evidence="1" type="ORF">TDUB1175_LOCUS2007</name>
</gene>